<dbReference type="Proteomes" id="UP001153332">
    <property type="component" value="Unassembled WGS sequence"/>
</dbReference>
<sequence>MDTKLEPHRRKRKAEADGDDFIDKQGNVAVPGIAIPKPHKPSVAAIADNGGSVHSNDEIGAIHDDEHINVGMGVNLEAGDNTLSQADRRGPNILQRRTRLRTTRPRSRANRLPRRGAETFMNLCNAIARFLAAFLEQEQNLYKTPPPGAQGKKSNRDRSPSGCNTTTSSGSLDGQLTPDHLGTQGIICPTSSDSAPVLVDQGSSRDKEWEAHKARIRNMLRRFLRWKRKCTKGDLRSYLRSRDSKQTVKHMLLSIGEKLSDCEYNVPKVGLSKRELITG</sequence>
<keyword evidence="2" id="KW-1185">Reference proteome</keyword>
<gene>
    <name evidence="1" type="ORF">O1611_g6142</name>
</gene>
<reference evidence="1" key="1">
    <citation type="submission" date="2022-12" db="EMBL/GenBank/DDBJ databases">
        <title>Genome Sequence of Lasiodiplodia mahajangana.</title>
        <authorList>
            <person name="Buettner E."/>
        </authorList>
    </citation>
    <scope>NUCLEOTIDE SEQUENCE</scope>
    <source>
        <strain evidence="1">VT137</strain>
    </source>
</reference>
<accession>A0ACC2JJW2</accession>
<name>A0ACC2JJW2_9PEZI</name>
<organism evidence="1 2">
    <name type="scientific">Lasiodiplodia mahajangana</name>
    <dbReference type="NCBI Taxonomy" id="1108764"/>
    <lineage>
        <taxon>Eukaryota</taxon>
        <taxon>Fungi</taxon>
        <taxon>Dikarya</taxon>
        <taxon>Ascomycota</taxon>
        <taxon>Pezizomycotina</taxon>
        <taxon>Dothideomycetes</taxon>
        <taxon>Dothideomycetes incertae sedis</taxon>
        <taxon>Botryosphaeriales</taxon>
        <taxon>Botryosphaeriaceae</taxon>
        <taxon>Lasiodiplodia</taxon>
    </lineage>
</organism>
<comment type="caution">
    <text evidence="1">The sequence shown here is derived from an EMBL/GenBank/DDBJ whole genome shotgun (WGS) entry which is preliminary data.</text>
</comment>
<dbReference type="EMBL" id="JAPUUL010001406">
    <property type="protein sequence ID" value="KAJ8127493.1"/>
    <property type="molecule type" value="Genomic_DNA"/>
</dbReference>
<evidence type="ECO:0000313" key="1">
    <source>
        <dbReference type="EMBL" id="KAJ8127493.1"/>
    </source>
</evidence>
<protein>
    <submittedName>
        <fullName evidence="1">Uncharacterized protein</fullName>
    </submittedName>
</protein>
<proteinExistence type="predicted"/>
<evidence type="ECO:0000313" key="2">
    <source>
        <dbReference type="Proteomes" id="UP001153332"/>
    </source>
</evidence>